<protein>
    <submittedName>
        <fullName evidence="2">Uncharacterized protein</fullName>
    </submittedName>
</protein>
<evidence type="ECO:0000256" key="1">
    <source>
        <dbReference type="SAM" id="MobiDB-lite"/>
    </source>
</evidence>
<organism evidence="2 3">
    <name type="scientific">Emydomyces testavorans</name>
    <dbReference type="NCBI Taxonomy" id="2070801"/>
    <lineage>
        <taxon>Eukaryota</taxon>
        <taxon>Fungi</taxon>
        <taxon>Dikarya</taxon>
        <taxon>Ascomycota</taxon>
        <taxon>Pezizomycotina</taxon>
        <taxon>Eurotiomycetes</taxon>
        <taxon>Eurotiomycetidae</taxon>
        <taxon>Onygenales</taxon>
        <taxon>Nannizziopsiaceae</taxon>
        <taxon>Emydomyces</taxon>
    </lineage>
</organism>
<feature type="compositionally biased region" description="Polar residues" evidence="1">
    <location>
        <begin position="196"/>
        <end position="217"/>
    </location>
</feature>
<dbReference type="Proteomes" id="UP001219355">
    <property type="component" value="Chromosome 1"/>
</dbReference>
<feature type="compositionally biased region" description="Polar residues" evidence="1">
    <location>
        <begin position="22"/>
        <end position="38"/>
    </location>
</feature>
<proteinExistence type="predicted"/>
<keyword evidence="3" id="KW-1185">Reference proteome</keyword>
<gene>
    <name evidence="2" type="ORF">PRK78_000774</name>
</gene>
<dbReference type="AlphaFoldDB" id="A0AAF0IES6"/>
<feature type="region of interest" description="Disordered" evidence="1">
    <location>
        <begin position="288"/>
        <end position="324"/>
    </location>
</feature>
<feature type="compositionally biased region" description="Basic and acidic residues" evidence="1">
    <location>
        <begin position="40"/>
        <end position="51"/>
    </location>
</feature>
<feature type="compositionally biased region" description="Basic and acidic residues" evidence="1">
    <location>
        <begin position="297"/>
        <end position="306"/>
    </location>
</feature>
<sequence>MTLDGGAFLISKYSGRSPDFKMQSSQFAGGRTASQKRNAYSRDDDSRERNPPTRSPLRINHKRLDSLFQDVSEGIYRRAEGWGVTRAVRGAVIEARRNIQGVQSSPSTPGLLTKEALVSKLSAPAKLEVAEIRDLSLRILSLENRNKVLASMLGDALQELQAHNAKMEENSKGDSSENIRGALGKIEHVRTLLLNSSLPNTEKPENSSLEQSDTVTTKLPAEGNDETLVAETKQSKSPEPPSSAPLTKKDPGTNDLIKPMPIRPAPRASLAESPFSWMLGEDDRRSAFAPCASVPPEHLRKPEPRTRPALLFGDHRNDDKHKRVEEAENDVLVLDRLQGISKE</sequence>
<feature type="region of interest" description="Disordered" evidence="1">
    <location>
        <begin position="14"/>
        <end position="58"/>
    </location>
</feature>
<reference evidence="2" key="1">
    <citation type="submission" date="2023-03" db="EMBL/GenBank/DDBJ databases">
        <title>Emydomyces testavorans Genome Sequence.</title>
        <authorList>
            <person name="Hoyer L."/>
        </authorList>
    </citation>
    <scope>NUCLEOTIDE SEQUENCE</scope>
    <source>
        <strain evidence="2">16-2883</strain>
    </source>
</reference>
<name>A0AAF0IES6_9EURO</name>
<accession>A0AAF0IES6</accession>
<evidence type="ECO:0000313" key="2">
    <source>
        <dbReference type="EMBL" id="WEW55345.1"/>
    </source>
</evidence>
<dbReference type="EMBL" id="CP120627">
    <property type="protein sequence ID" value="WEW55345.1"/>
    <property type="molecule type" value="Genomic_DNA"/>
</dbReference>
<feature type="region of interest" description="Disordered" evidence="1">
    <location>
        <begin position="196"/>
        <end position="267"/>
    </location>
</feature>
<evidence type="ECO:0000313" key="3">
    <source>
        <dbReference type="Proteomes" id="UP001219355"/>
    </source>
</evidence>
<feature type="compositionally biased region" description="Basic and acidic residues" evidence="1">
    <location>
        <begin position="313"/>
        <end position="324"/>
    </location>
</feature>